<dbReference type="HOGENOM" id="CLU_1556967_0_0_1"/>
<dbReference type="GeneID" id="20201002"/>
<dbReference type="AlphaFoldDB" id="T1EWQ2"/>
<name>T1EWQ2_HELRO</name>
<accession>T1EWQ2</accession>
<keyword evidence="3" id="KW-1185">Reference proteome</keyword>
<evidence type="ECO:0000313" key="3">
    <source>
        <dbReference type="Proteomes" id="UP000015101"/>
    </source>
</evidence>
<reference evidence="1 3" key="2">
    <citation type="journal article" date="2013" name="Nature">
        <title>Insights into bilaterian evolution from three spiralian genomes.</title>
        <authorList>
            <person name="Simakov O."/>
            <person name="Marletaz F."/>
            <person name="Cho S.J."/>
            <person name="Edsinger-Gonzales E."/>
            <person name="Havlak P."/>
            <person name="Hellsten U."/>
            <person name="Kuo D.H."/>
            <person name="Larsson T."/>
            <person name="Lv J."/>
            <person name="Arendt D."/>
            <person name="Savage R."/>
            <person name="Osoegawa K."/>
            <person name="de Jong P."/>
            <person name="Grimwood J."/>
            <person name="Chapman J.A."/>
            <person name="Shapiro H."/>
            <person name="Aerts A."/>
            <person name="Otillar R.P."/>
            <person name="Terry A.Y."/>
            <person name="Boore J.L."/>
            <person name="Grigoriev I.V."/>
            <person name="Lindberg D.R."/>
            <person name="Seaver E.C."/>
            <person name="Weisblat D.A."/>
            <person name="Putnam N.H."/>
            <person name="Rokhsar D.S."/>
        </authorList>
    </citation>
    <scope>NUCLEOTIDE SEQUENCE</scope>
</reference>
<evidence type="ECO:0000313" key="2">
    <source>
        <dbReference type="EnsemblMetazoa" id="HelroP165401"/>
    </source>
</evidence>
<proteinExistence type="predicted"/>
<organism evidence="2 3">
    <name type="scientific">Helobdella robusta</name>
    <name type="common">Californian leech</name>
    <dbReference type="NCBI Taxonomy" id="6412"/>
    <lineage>
        <taxon>Eukaryota</taxon>
        <taxon>Metazoa</taxon>
        <taxon>Spiralia</taxon>
        <taxon>Lophotrochozoa</taxon>
        <taxon>Annelida</taxon>
        <taxon>Clitellata</taxon>
        <taxon>Hirudinea</taxon>
        <taxon>Rhynchobdellida</taxon>
        <taxon>Glossiphoniidae</taxon>
        <taxon>Helobdella</taxon>
    </lineage>
</organism>
<dbReference type="EnsemblMetazoa" id="HelroT165401">
    <property type="protein sequence ID" value="HelroP165401"/>
    <property type="gene ID" value="HelroG165401"/>
</dbReference>
<reference evidence="3" key="1">
    <citation type="submission" date="2012-12" db="EMBL/GenBank/DDBJ databases">
        <authorList>
            <person name="Hellsten U."/>
            <person name="Grimwood J."/>
            <person name="Chapman J.A."/>
            <person name="Shapiro H."/>
            <person name="Aerts A."/>
            <person name="Otillar R.P."/>
            <person name="Terry A.Y."/>
            <person name="Boore J.L."/>
            <person name="Simakov O."/>
            <person name="Marletaz F."/>
            <person name="Cho S.-J."/>
            <person name="Edsinger-Gonzales E."/>
            <person name="Havlak P."/>
            <person name="Kuo D.-H."/>
            <person name="Larsson T."/>
            <person name="Lv J."/>
            <person name="Arendt D."/>
            <person name="Savage R."/>
            <person name="Osoegawa K."/>
            <person name="de Jong P."/>
            <person name="Lindberg D.R."/>
            <person name="Seaver E.C."/>
            <person name="Weisblat D.A."/>
            <person name="Putnam N.H."/>
            <person name="Grigoriev I.V."/>
            <person name="Rokhsar D.S."/>
        </authorList>
    </citation>
    <scope>NUCLEOTIDE SEQUENCE</scope>
</reference>
<evidence type="ECO:0000313" key="1">
    <source>
        <dbReference type="EMBL" id="ESN91371.1"/>
    </source>
</evidence>
<dbReference type="InParanoid" id="T1EWQ2"/>
<protein>
    <submittedName>
        <fullName evidence="1 2">Uncharacterized protein</fullName>
    </submittedName>
</protein>
<dbReference type="Proteomes" id="UP000015101">
    <property type="component" value="Unassembled WGS sequence"/>
</dbReference>
<dbReference type="EMBL" id="KB097700">
    <property type="protein sequence ID" value="ESN91371.1"/>
    <property type="molecule type" value="Genomic_DNA"/>
</dbReference>
<reference evidence="2" key="3">
    <citation type="submission" date="2015-06" db="UniProtKB">
        <authorList>
            <consortium name="EnsemblMetazoa"/>
        </authorList>
    </citation>
    <scope>IDENTIFICATION</scope>
</reference>
<dbReference type="KEGG" id="hro:HELRODRAFT_165401"/>
<dbReference type="OrthoDB" id="6613654at2759"/>
<gene>
    <name evidence="2" type="primary">20201002</name>
    <name evidence="1" type="ORF">HELRODRAFT_165401</name>
</gene>
<sequence>MLELRPSTKIFYKLLDFTASTSISGSLTLAYFYLLINNTTPTISSAPQLGIKTIVIERSDKCSECKKEKCPARRHTRFNEIVKSIGDTNHVPDCAKIATKIVMVNVKTQAGDTKFLQIHPGSRHTVNPAIHPFEVGKWEDDVSCRILAGEMAQWFKCALSQTSQWLSYTQRI</sequence>
<dbReference type="CTD" id="20201002"/>
<dbReference type="RefSeq" id="XP_009030236.1">
    <property type="nucleotide sequence ID" value="XM_009031988.1"/>
</dbReference>
<dbReference type="EMBL" id="AMQM01002044">
    <property type="status" value="NOT_ANNOTATED_CDS"/>
    <property type="molecule type" value="Genomic_DNA"/>
</dbReference>